<proteinExistence type="predicted"/>
<dbReference type="AlphaFoldDB" id="V2Y5E3"/>
<dbReference type="SUPFAM" id="SSF56281">
    <property type="entry name" value="Metallo-hydrolase/oxidoreductase"/>
    <property type="match status" value="1"/>
</dbReference>
<dbReference type="HOGENOM" id="CLU_030571_0_1_9"/>
<keyword evidence="3" id="KW-1185">Reference proteome</keyword>
<dbReference type="InterPro" id="IPR001279">
    <property type="entry name" value="Metallo-B-lactamas"/>
</dbReference>
<organism evidence="2 3">
    <name type="scientific">Catonella morbi ATCC 51271</name>
    <dbReference type="NCBI Taxonomy" id="592026"/>
    <lineage>
        <taxon>Bacteria</taxon>
        <taxon>Bacillati</taxon>
        <taxon>Bacillota</taxon>
        <taxon>Clostridia</taxon>
        <taxon>Lachnospirales</taxon>
        <taxon>Lachnospiraceae</taxon>
        <taxon>Catonella</taxon>
    </lineage>
</organism>
<dbReference type="Pfam" id="PF00753">
    <property type="entry name" value="Lactamase_B"/>
    <property type="match status" value="1"/>
</dbReference>
<reference evidence="2 3" key="1">
    <citation type="submission" date="2013-06" db="EMBL/GenBank/DDBJ databases">
        <authorList>
            <person name="Weinstock G."/>
            <person name="Sodergren E."/>
            <person name="Clifton S."/>
            <person name="Fulton L."/>
            <person name="Fulton B."/>
            <person name="Courtney L."/>
            <person name="Fronick C."/>
            <person name="Harrison M."/>
            <person name="Strong C."/>
            <person name="Farmer C."/>
            <person name="Delahaunty K."/>
            <person name="Markovic C."/>
            <person name="Hall O."/>
            <person name="Minx P."/>
            <person name="Tomlinson C."/>
            <person name="Mitreva M."/>
            <person name="Nelson J."/>
            <person name="Hou S."/>
            <person name="Wollam A."/>
            <person name="Pepin K.H."/>
            <person name="Johnson M."/>
            <person name="Bhonagiri V."/>
            <person name="Nash W.E."/>
            <person name="Warren W."/>
            <person name="Chinwalla A."/>
            <person name="Mardis E.R."/>
            <person name="Wilson R.K."/>
        </authorList>
    </citation>
    <scope>NUCLEOTIDE SEQUENCE [LARGE SCALE GENOMIC DNA]</scope>
    <source>
        <strain evidence="2 3">ATCC 51271</strain>
    </source>
</reference>
<gene>
    <name evidence="2" type="ORF">GCWU0000282_001472</name>
</gene>
<protein>
    <submittedName>
        <fullName evidence="2">Metallo-beta-lactamase domain protein</fullName>
    </submittedName>
</protein>
<name>V2Y5E3_9FIRM</name>
<feature type="domain" description="Metallo-beta-lactamase" evidence="1">
    <location>
        <begin position="22"/>
        <end position="209"/>
    </location>
</feature>
<dbReference type="InterPro" id="IPR036866">
    <property type="entry name" value="RibonucZ/Hydroxyglut_hydro"/>
</dbReference>
<dbReference type="PANTHER" id="PTHR42951:SF22">
    <property type="entry name" value="METALLO BETA-LACTAMASE SUPERFAMILY LIPOPROTEIN"/>
    <property type="match status" value="1"/>
</dbReference>
<evidence type="ECO:0000313" key="3">
    <source>
        <dbReference type="Proteomes" id="UP000018227"/>
    </source>
</evidence>
<evidence type="ECO:0000259" key="1">
    <source>
        <dbReference type="SMART" id="SM00849"/>
    </source>
</evidence>
<dbReference type="Gene3D" id="3.60.15.10">
    <property type="entry name" value="Ribonuclease Z/Hydroxyacylglutathione hydrolase-like"/>
    <property type="match status" value="1"/>
</dbReference>
<dbReference type="EMBL" id="ACIL03000012">
    <property type="protein sequence ID" value="ESL03312.1"/>
    <property type="molecule type" value="Genomic_DNA"/>
</dbReference>
<dbReference type="OrthoDB" id="9761531at2"/>
<dbReference type="RefSeq" id="WP_023354351.1">
    <property type="nucleotide sequence ID" value="NZ_KI535367.1"/>
</dbReference>
<dbReference type="STRING" id="592026.GCWU0000282_001472"/>
<dbReference type="PANTHER" id="PTHR42951">
    <property type="entry name" value="METALLO-BETA-LACTAMASE DOMAIN-CONTAINING"/>
    <property type="match status" value="1"/>
</dbReference>
<dbReference type="InterPro" id="IPR050855">
    <property type="entry name" value="NDM-1-like"/>
</dbReference>
<evidence type="ECO:0000313" key="2">
    <source>
        <dbReference type="EMBL" id="ESL03312.1"/>
    </source>
</evidence>
<comment type="caution">
    <text evidence="2">The sequence shown here is derived from an EMBL/GenBank/DDBJ whole genome shotgun (WGS) entry which is preliminary data.</text>
</comment>
<sequence length="274" mass="30884">MKNYFEYQTITEHVKRILLPGDVFAYLAEGEEKAVLIDTGCGLGDLRSYVKSLTDKPITVLLTHGHLDHAPGAVQFEKVYMSPLDLDIYNAHHVINRRVEYLNGTSSAGKYNMDDLLPEKDLKNFIPLYDGIIIDLGNYHIKGFSCGGHTPGSFVFLLQEDRLLLLGDACNSFTFLFDKTSLGLSSYENNLKELLQKVQGTYKRVLLSHGEAEASVNMISEVICVCEEIKKGTTDDIPFRFIGRTGWKAYAEEHFNENGQIMGNIVYDKDRVNE</sequence>
<accession>V2Y5E3</accession>
<dbReference type="SMART" id="SM00849">
    <property type="entry name" value="Lactamase_B"/>
    <property type="match status" value="1"/>
</dbReference>
<dbReference type="Proteomes" id="UP000018227">
    <property type="component" value="Unassembled WGS sequence"/>
</dbReference>
<dbReference type="eggNOG" id="COG0491">
    <property type="taxonomic scope" value="Bacteria"/>
</dbReference>